<reference evidence="1 2" key="1">
    <citation type="submission" date="2019-08" db="EMBL/GenBank/DDBJ databases">
        <authorList>
            <person name="Hu J."/>
        </authorList>
    </citation>
    <scope>NUCLEOTIDE SEQUENCE [LARGE SCALE GENOMIC DNA]</scope>
    <source>
        <strain evidence="1 2">NEAU-184</strain>
    </source>
</reference>
<comment type="caution">
    <text evidence="1">The sequence shown here is derived from an EMBL/GenBank/DDBJ whole genome shotgun (WGS) entry which is preliminary data.</text>
</comment>
<dbReference type="AlphaFoldDB" id="A0A5S4V1T1"/>
<sequence>MPLQTGKWEANIDGRECHLFINGVRDTGEVSANISAGYSGAGDVPALTGIWDETTQHLVLLWVGSGDIATGVGPEIYDGYLITTPFDPMPGQDVAWTLVGTAQATGHWSLIHHNSNSRRSRFGWFARITNVR</sequence>
<name>A0A5S4V1T1_9MICO</name>
<dbReference type="Proteomes" id="UP000325243">
    <property type="component" value="Unassembled WGS sequence"/>
</dbReference>
<evidence type="ECO:0000313" key="2">
    <source>
        <dbReference type="Proteomes" id="UP000325243"/>
    </source>
</evidence>
<accession>A0A5S4V1T1</accession>
<dbReference type="RefSeq" id="WP_148735257.1">
    <property type="nucleotide sequence ID" value="NZ_VSSB01000002.1"/>
</dbReference>
<dbReference type="EMBL" id="VSSB01000002">
    <property type="protein sequence ID" value="TYL51161.1"/>
    <property type="molecule type" value="Genomic_DNA"/>
</dbReference>
<keyword evidence="2" id="KW-1185">Reference proteome</keyword>
<gene>
    <name evidence="1" type="ORF">FYC51_18770</name>
</gene>
<protein>
    <submittedName>
        <fullName evidence="1">Uncharacterized protein</fullName>
    </submittedName>
</protein>
<proteinExistence type="predicted"/>
<evidence type="ECO:0000313" key="1">
    <source>
        <dbReference type="EMBL" id="TYL51161.1"/>
    </source>
</evidence>
<organism evidence="1 2">
    <name type="scientific">Agromyces mariniharenae</name>
    <dbReference type="NCBI Taxonomy" id="2604423"/>
    <lineage>
        <taxon>Bacteria</taxon>
        <taxon>Bacillati</taxon>
        <taxon>Actinomycetota</taxon>
        <taxon>Actinomycetes</taxon>
        <taxon>Micrococcales</taxon>
        <taxon>Microbacteriaceae</taxon>
        <taxon>Agromyces</taxon>
    </lineage>
</organism>